<dbReference type="InterPro" id="IPR004895">
    <property type="entry name" value="Prenylated_rab_accept_PRA1"/>
</dbReference>
<name>A0A7S4DJD5_HETAK</name>
<dbReference type="Pfam" id="PF03208">
    <property type="entry name" value="PRA1"/>
    <property type="match status" value="1"/>
</dbReference>
<gene>
    <name evidence="7" type="ORF">HAKA00212_LOCUS25971</name>
</gene>
<evidence type="ECO:0000256" key="6">
    <source>
        <dbReference type="SAM" id="MobiDB-lite"/>
    </source>
</evidence>
<evidence type="ECO:0000256" key="5">
    <source>
        <dbReference type="RuleBase" id="RU363107"/>
    </source>
</evidence>
<feature type="transmembrane region" description="Helical" evidence="5">
    <location>
        <begin position="15"/>
        <end position="48"/>
    </location>
</feature>
<evidence type="ECO:0000256" key="4">
    <source>
        <dbReference type="ARBA" id="ARBA00023136"/>
    </source>
</evidence>
<evidence type="ECO:0000256" key="2">
    <source>
        <dbReference type="ARBA" id="ARBA00022692"/>
    </source>
</evidence>
<dbReference type="GO" id="GO:0005794">
    <property type="term" value="C:Golgi apparatus"/>
    <property type="evidence" value="ECO:0007669"/>
    <property type="project" value="TreeGrafter"/>
</dbReference>
<sequence length="165" mass="17670">MQRISVNYDLYQVNYATIIAGVLFLSILLYPLVLILTLLCGGMFLYVFATKTKPLKLGSSFSLHHKEKLFAAVITTLILLSITGAISKVIWALLLGGLKCASHAAFRATSPDSAVHKKKLQGDGEDADLMEGGSAPPSGTAVLKGGRVQPDGEDTAPRLRTRKQG</sequence>
<accession>A0A7S4DJD5</accession>
<dbReference type="EMBL" id="HBIU01060011">
    <property type="protein sequence ID" value="CAE0652921.1"/>
    <property type="molecule type" value="Transcribed_RNA"/>
</dbReference>
<feature type="region of interest" description="Disordered" evidence="6">
    <location>
        <begin position="124"/>
        <end position="165"/>
    </location>
</feature>
<feature type="transmembrane region" description="Helical" evidence="5">
    <location>
        <begin position="69"/>
        <end position="94"/>
    </location>
</feature>
<keyword evidence="4 5" id="KW-0472">Membrane</keyword>
<dbReference type="PANTHER" id="PTHR19317">
    <property type="entry name" value="PRENYLATED RAB ACCEPTOR 1-RELATED"/>
    <property type="match status" value="1"/>
</dbReference>
<reference evidence="7" key="1">
    <citation type="submission" date="2021-01" db="EMBL/GenBank/DDBJ databases">
        <authorList>
            <person name="Corre E."/>
            <person name="Pelletier E."/>
            <person name="Niang G."/>
            <person name="Scheremetjew M."/>
            <person name="Finn R."/>
            <person name="Kale V."/>
            <person name="Holt S."/>
            <person name="Cochrane G."/>
            <person name="Meng A."/>
            <person name="Brown T."/>
            <person name="Cohen L."/>
        </authorList>
    </citation>
    <scope>NUCLEOTIDE SEQUENCE</scope>
    <source>
        <strain evidence="7">CCMP3107</strain>
    </source>
</reference>
<evidence type="ECO:0000313" key="7">
    <source>
        <dbReference type="EMBL" id="CAE0652921.1"/>
    </source>
</evidence>
<comment type="subcellular location">
    <subcellularLocation>
        <location evidence="1 5">Membrane</location>
        <topology evidence="1 5">Multi-pass membrane protein</topology>
    </subcellularLocation>
</comment>
<keyword evidence="2 5" id="KW-0812">Transmembrane</keyword>
<dbReference type="AlphaFoldDB" id="A0A7S4DJD5"/>
<keyword evidence="3 5" id="KW-1133">Transmembrane helix</keyword>
<comment type="similarity">
    <text evidence="5">Belongs to the PRA1 family.</text>
</comment>
<dbReference type="GO" id="GO:0016020">
    <property type="term" value="C:membrane"/>
    <property type="evidence" value="ECO:0007669"/>
    <property type="project" value="UniProtKB-SubCell"/>
</dbReference>
<protein>
    <recommendedName>
        <fullName evidence="5">PRA1 family protein</fullName>
    </recommendedName>
</protein>
<organism evidence="7">
    <name type="scientific">Heterosigma akashiwo</name>
    <name type="common">Chromophytic alga</name>
    <name type="synonym">Heterosigma carterae</name>
    <dbReference type="NCBI Taxonomy" id="2829"/>
    <lineage>
        <taxon>Eukaryota</taxon>
        <taxon>Sar</taxon>
        <taxon>Stramenopiles</taxon>
        <taxon>Ochrophyta</taxon>
        <taxon>Raphidophyceae</taxon>
        <taxon>Chattonellales</taxon>
        <taxon>Chattonellaceae</taxon>
        <taxon>Heterosigma</taxon>
    </lineage>
</organism>
<evidence type="ECO:0000256" key="3">
    <source>
        <dbReference type="ARBA" id="ARBA00022989"/>
    </source>
</evidence>
<dbReference type="PANTHER" id="PTHR19317:SF0">
    <property type="entry name" value="PRENYLATED RAB ACCEPTOR PROTEIN 1"/>
    <property type="match status" value="1"/>
</dbReference>
<proteinExistence type="inferred from homology"/>
<evidence type="ECO:0000256" key="1">
    <source>
        <dbReference type="ARBA" id="ARBA00004141"/>
    </source>
</evidence>